<dbReference type="NCBIfam" id="NF001377">
    <property type="entry name" value="PRK00278.2-4"/>
    <property type="match status" value="1"/>
</dbReference>
<dbReference type="PANTHER" id="PTHR22854">
    <property type="entry name" value="TRYPTOPHAN BIOSYNTHESIS PROTEIN"/>
    <property type="match status" value="1"/>
</dbReference>
<feature type="domain" description="Indole-3-glycerol phosphate synthase" evidence="10">
    <location>
        <begin position="3"/>
        <end position="256"/>
    </location>
</feature>
<dbReference type="FunFam" id="3.20.20.70:FF:000024">
    <property type="entry name" value="Indole-3-glycerol phosphate synthase"/>
    <property type="match status" value="1"/>
</dbReference>
<dbReference type="EC" id="4.1.1.48" evidence="9"/>
<comment type="pathway">
    <text evidence="2 9">Amino-acid biosynthesis; L-tryptophan biosynthesis; L-tryptophan from chorismate: step 4/5.</text>
</comment>
<comment type="caution">
    <text evidence="11">The sequence shown here is derived from an EMBL/GenBank/DDBJ whole genome shotgun (WGS) entry which is preliminary data.</text>
</comment>
<dbReference type="SUPFAM" id="SSF51366">
    <property type="entry name" value="Ribulose-phoshate binding barrel"/>
    <property type="match status" value="1"/>
</dbReference>
<keyword evidence="12" id="KW-1185">Reference proteome</keyword>
<proteinExistence type="inferred from homology"/>
<dbReference type="InterPro" id="IPR001468">
    <property type="entry name" value="Indole-3-GlycerolPSynthase_CS"/>
</dbReference>
<evidence type="ECO:0000313" key="11">
    <source>
        <dbReference type="EMBL" id="KNY25282.1"/>
    </source>
</evidence>
<organism evidence="11 12">
    <name type="scientific">Pseudobacteroides cellulosolvens ATCC 35603 = DSM 2933</name>
    <dbReference type="NCBI Taxonomy" id="398512"/>
    <lineage>
        <taxon>Bacteria</taxon>
        <taxon>Bacillati</taxon>
        <taxon>Bacillota</taxon>
        <taxon>Clostridia</taxon>
        <taxon>Eubacteriales</taxon>
        <taxon>Oscillospiraceae</taxon>
        <taxon>Pseudobacteroides</taxon>
    </lineage>
</organism>
<dbReference type="STRING" id="398512.Bccel_0539"/>
<evidence type="ECO:0000256" key="7">
    <source>
        <dbReference type="ARBA" id="ARBA00023141"/>
    </source>
</evidence>
<evidence type="ECO:0000256" key="6">
    <source>
        <dbReference type="ARBA" id="ARBA00022822"/>
    </source>
</evidence>
<evidence type="ECO:0000313" key="12">
    <source>
        <dbReference type="Proteomes" id="UP000036923"/>
    </source>
</evidence>
<keyword evidence="8 9" id="KW-0456">Lyase</keyword>
<dbReference type="InterPro" id="IPR013798">
    <property type="entry name" value="Indole-3-glycerol_P_synth_dom"/>
</dbReference>
<dbReference type="PROSITE" id="PS00614">
    <property type="entry name" value="IGPS"/>
    <property type="match status" value="1"/>
</dbReference>
<evidence type="ECO:0000256" key="1">
    <source>
        <dbReference type="ARBA" id="ARBA00001633"/>
    </source>
</evidence>
<protein>
    <recommendedName>
        <fullName evidence="9">Indole-3-glycerol phosphate synthase</fullName>
        <shortName evidence="9">IGPS</shortName>
        <ecNumber evidence="9">4.1.1.48</ecNumber>
    </recommendedName>
</protein>
<evidence type="ECO:0000256" key="4">
    <source>
        <dbReference type="ARBA" id="ARBA00022605"/>
    </source>
</evidence>
<dbReference type="GO" id="GO:0000162">
    <property type="term" value="P:L-tryptophan biosynthetic process"/>
    <property type="evidence" value="ECO:0007669"/>
    <property type="project" value="UniProtKB-UniRule"/>
</dbReference>
<evidence type="ECO:0000256" key="8">
    <source>
        <dbReference type="ARBA" id="ARBA00023239"/>
    </source>
</evidence>
<sequence length="259" mass="29449">MILQKIVDAKKLQLKEEMRQIGIDGWKQRLSRPGLHNTIDFYKAIKREGKVSIISEVKKASPSKGIIKEDFDPLEIAKEYYTSEVQALSVLTEKNFFHGSDEYLCKIRQSIPLPILRKDFIIDLWQIYQARFLGADAILLIVSILSDDELKKFQAVASILGMQCIVEVHDKEETLRAIDSGAKIIGINNRNLKTFDVDLKTTEILMNCIPHDKAVVSESGIKSREDMVYLKEIGVDAVLIGETFMRAPSIKDKINEIRV</sequence>
<dbReference type="InterPro" id="IPR013785">
    <property type="entry name" value="Aldolase_TIM"/>
</dbReference>
<dbReference type="RefSeq" id="WP_036946609.1">
    <property type="nucleotide sequence ID" value="NZ_KN050763.1"/>
</dbReference>
<dbReference type="Gene3D" id="3.20.20.70">
    <property type="entry name" value="Aldolase class I"/>
    <property type="match status" value="1"/>
</dbReference>
<dbReference type="OrthoDB" id="9804217at2"/>
<gene>
    <name evidence="9" type="primary">trpC</name>
    <name evidence="11" type="ORF">Bccel_0539</name>
</gene>
<keyword evidence="7 9" id="KW-0057">Aromatic amino acid biosynthesis</keyword>
<keyword evidence="6 9" id="KW-0822">Tryptophan biosynthesis</keyword>
<reference evidence="12" key="1">
    <citation type="submission" date="2015-07" db="EMBL/GenBank/DDBJ databases">
        <title>Near-Complete Genome Sequence of the Cellulolytic Bacterium Bacteroides (Pseudobacteroides) cellulosolvens ATCC 35603.</title>
        <authorList>
            <person name="Dassa B."/>
            <person name="Utturkar S.M."/>
            <person name="Klingeman D.M."/>
            <person name="Hurt R.A."/>
            <person name="Keller M."/>
            <person name="Xu J."/>
            <person name="Reddy Y.H.K."/>
            <person name="Borovok I."/>
            <person name="Grinberg I.R."/>
            <person name="Lamed R."/>
            <person name="Zhivin O."/>
            <person name="Bayer E.A."/>
            <person name="Brown S.D."/>
        </authorList>
    </citation>
    <scope>NUCLEOTIDE SEQUENCE [LARGE SCALE GENOMIC DNA]</scope>
    <source>
        <strain evidence="12">DSM 2933</strain>
    </source>
</reference>
<keyword evidence="4 9" id="KW-0028">Amino-acid biosynthesis</keyword>
<dbReference type="GO" id="GO:0004425">
    <property type="term" value="F:indole-3-glycerol-phosphate synthase activity"/>
    <property type="evidence" value="ECO:0007669"/>
    <property type="project" value="UniProtKB-UniRule"/>
</dbReference>
<evidence type="ECO:0000256" key="2">
    <source>
        <dbReference type="ARBA" id="ARBA00004696"/>
    </source>
</evidence>
<evidence type="ECO:0000256" key="5">
    <source>
        <dbReference type="ARBA" id="ARBA00022793"/>
    </source>
</evidence>
<name>A0A0L6JIK6_9FIRM</name>
<evidence type="ECO:0000256" key="3">
    <source>
        <dbReference type="ARBA" id="ARBA00008737"/>
    </source>
</evidence>
<dbReference type="Pfam" id="PF00218">
    <property type="entry name" value="IGPS"/>
    <property type="match status" value="1"/>
</dbReference>
<dbReference type="GO" id="GO:0004640">
    <property type="term" value="F:phosphoribosylanthranilate isomerase activity"/>
    <property type="evidence" value="ECO:0007669"/>
    <property type="project" value="TreeGrafter"/>
</dbReference>
<dbReference type="AlphaFoldDB" id="A0A0L6JIK6"/>
<evidence type="ECO:0000256" key="9">
    <source>
        <dbReference type="HAMAP-Rule" id="MF_00134"/>
    </source>
</evidence>
<dbReference type="UniPathway" id="UPA00035">
    <property type="reaction ID" value="UER00043"/>
</dbReference>
<dbReference type="EMBL" id="LGTC01000001">
    <property type="protein sequence ID" value="KNY25282.1"/>
    <property type="molecule type" value="Genomic_DNA"/>
</dbReference>
<dbReference type="InterPro" id="IPR045186">
    <property type="entry name" value="Indole-3-glycerol_P_synth"/>
</dbReference>
<accession>A0A0L6JIK6</accession>
<keyword evidence="5 9" id="KW-0210">Decarboxylase</keyword>
<dbReference type="HAMAP" id="MF_00134_B">
    <property type="entry name" value="IGPS_B"/>
    <property type="match status" value="1"/>
</dbReference>
<dbReference type="CDD" id="cd00331">
    <property type="entry name" value="IGPS"/>
    <property type="match status" value="1"/>
</dbReference>
<dbReference type="InterPro" id="IPR011060">
    <property type="entry name" value="RibuloseP-bd_barrel"/>
</dbReference>
<dbReference type="eggNOG" id="COG0134">
    <property type="taxonomic scope" value="Bacteria"/>
</dbReference>
<evidence type="ECO:0000259" key="10">
    <source>
        <dbReference type="Pfam" id="PF00218"/>
    </source>
</evidence>
<dbReference type="PANTHER" id="PTHR22854:SF2">
    <property type="entry name" value="INDOLE-3-GLYCEROL-PHOSPHATE SYNTHASE"/>
    <property type="match status" value="1"/>
</dbReference>
<dbReference type="PATRIC" id="fig|398512.5.peg.560"/>
<dbReference type="Proteomes" id="UP000036923">
    <property type="component" value="Unassembled WGS sequence"/>
</dbReference>
<comment type="catalytic activity">
    <reaction evidence="1 9">
        <text>1-(2-carboxyphenylamino)-1-deoxy-D-ribulose 5-phosphate + H(+) = (1S,2R)-1-C-(indol-3-yl)glycerol 3-phosphate + CO2 + H2O</text>
        <dbReference type="Rhea" id="RHEA:23476"/>
        <dbReference type="ChEBI" id="CHEBI:15377"/>
        <dbReference type="ChEBI" id="CHEBI:15378"/>
        <dbReference type="ChEBI" id="CHEBI:16526"/>
        <dbReference type="ChEBI" id="CHEBI:58613"/>
        <dbReference type="ChEBI" id="CHEBI:58866"/>
        <dbReference type="EC" id="4.1.1.48"/>
    </reaction>
</comment>
<comment type="similarity">
    <text evidence="3 9">Belongs to the TrpC family.</text>
</comment>